<name>A0A6P6XRS5_DERPT</name>
<evidence type="ECO:0000256" key="1">
    <source>
        <dbReference type="SAM" id="MobiDB-lite"/>
    </source>
</evidence>
<dbReference type="RefSeq" id="XP_027194599.1">
    <property type="nucleotide sequence ID" value="XM_027338798.1"/>
</dbReference>
<feature type="compositionally biased region" description="Polar residues" evidence="1">
    <location>
        <begin position="385"/>
        <end position="395"/>
    </location>
</feature>
<reference evidence="4" key="1">
    <citation type="submission" date="2025-08" db="UniProtKB">
        <authorList>
            <consortium name="RefSeq"/>
        </authorList>
    </citation>
    <scope>IDENTIFICATION</scope>
    <source>
        <strain evidence="4">Airmid</strain>
    </source>
</reference>
<keyword evidence="3" id="KW-1185">Reference proteome</keyword>
<protein>
    <submittedName>
        <fullName evidence="4">GATA zinc finger domain-containing protein 14-like</fullName>
    </submittedName>
</protein>
<dbReference type="OMA" id="HVKDNHH"/>
<evidence type="ECO:0000313" key="3">
    <source>
        <dbReference type="Proteomes" id="UP000515146"/>
    </source>
</evidence>
<dbReference type="AlphaFoldDB" id="A0A6P6XRS5"/>
<feature type="compositionally biased region" description="Low complexity" evidence="1">
    <location>
        <begin position="398"/>
        <end position="418"/>
    </location>
</feature>
<evidence type="ECO:0000256" key="2">
    <source>
        <dbReference type="SAM" id="SignalP"/>
    </source>
</evidence>
<dbReference type="InParanoid" id="A0A6P6XRS5"/>
<feature type="chain" id="PRO_5027537369" evidence="2">
    <location>
        <begin position="24"/>
        <end position="484"/>
    </location>
</feature>
<gene>
    <name evidence="4" type="primary">LOC113789281</name>
</gene>
<evidence type="ECO:0000313" key="4">
    <source>
        <dbReference type="RefSeq" id="XP_027194599.1"/>
    </source>
</evidence>
<dbReference type="KEGG" id="dpte:113789281"/>
<feature type="compositionally biased region" description="Basic and acidic residues" evidence="1">
    <location>
        <begin position="32"/>
        <end position="42"/>
    </location>
</feature>
<proteinExistence type="predicted"/>
<keyword evidence="2" id="KW-0732">Signal</keyword>
<feature type="region of interest" description="Disordered" evidence="1">
    <location>
        <begin position="385"/>
        <end position="418"/>
    </location>
</feature>
<accession>A0A6P6XRS5</accession>
<sequence>MFESSSIRFLWLIFLIIFSSSSSSSSLSLTNNHDRKNDHYQKQNDNNDNNDLKTQESFTTGALGPILGESYLDNNNNNGHYGGGISSYDDLYKYGGIGSGGGKNILGHYGGDDNISNDGYKNYGDSEHLDQGLNKYNGHHKRDKYGGKSGNHKDYNDHHVYQRNRGYGYEKHFVYDKEYSTGKSSGTKNGHHSYYGDHDHGSKSTMDMHKNYDSKKYGTKIESNDPHLIIDNDHYDDHGHGHGHSSHYPSLDLNKMNLLKHKKELLKKHLDHQHYYHNGHHHNGNHQPTIHHTYSKIHDHLPGGYSGGNSYSTHLTPFLGQTYHSGSSLLSPNSYDQQQYSGYIPQQTIGGYYDNNHPDYLDNLYLSSSSNNAKKLQNTNSTLINTDTEGESINTLLPPGSNSGIGSMPSSSSLPSTTSSMVNMAPLISTRLSSLSAEPIEMMMIKPQQSGPEPRITTVAESFARIQNAVHATPPIISTHHYRQ</sequence>
<dbReference type="Proteomes" id="UP000515146">
    <property type="component" value="Unplaced"/>
</dbReference>
<feature type="region of interest" description="Disordered" evidence="1">
    <location>
        <begin position="23"/>
        <end position="56"/>
    </location>
</feature>
<dbReference type="OrthoDB" id="6516420at2759"/>
<feature type="signal peptide" evidence="2">
    <location>
        <begin position="1"/>
        <end position="23"/>
    </location>
</feature>
<organism evidence="3 4">
    <name type="scientific">Dermatophagoides pteronyssinus</name>
    <name type="common">European house dust mite</name>
    <dbReference type="NCBI Taxonomy" id="6956"/>
    <lineage>
        <taxon>Eukaryota</taxon>
        <taxon>Metazoa</taxon>
        <taxon>Ecdysozoa</taxon>
        <taxon>Arthropoda</taxon>
        <taxon>Chelicerata</taxon>
        <taxon>Arachnida</taxon>
        <taxon>Acari</taxon>
        <taxon>Acariformes</taxon>
        <taxon>Sarcoptiformes</taxon>
        <taxon>Astigmata</taxon>
        <taxon>Psoroptidia</taxon>
        <taxon>Analgoidea</taxon>
        <taxon>Pyroglyphidae</taxon>
        <taxon>Dermatophagoidinae</taxon>
        <taxon>Dermatophagoides</taxon>
    </lineage>
</organism>